<keyword evidence="4" id="KW-0227">DNA damage</keyword>
<sequence length="2534" mass="284085">MASNRSSNGRSPLVNQQRQITAFFAKKTSSTPSSSPSPSPSSLCPKVNSTTPNPNSLTFSNPSDSSPPTKSPLDSKLSKSLLVTGQPPVPDSTKTSYQREVLNRRIRVYWPLDKCWYEGCVKSFDEISGKHLVQYDDDDEETLDLSQERIEWIETPVVKKYRRLRRLGVAEDNEEEKWDVIGNVGNDFHDAEWENSVSKEADGDKDCISDMDLEAWEEDNNDIGLRIGCPDLVKKTEIGKRKCSEGHTLPSTLIKKIKSGGSNKSTQIKAPTTTNRECLKESNTNTVLNDNSMERFSTREMEKFPFLRKDRRDANRRRIGDVNYDSRTLYLPPSFLKGLTGGQRQWWEFKSKHMDKVLFFKMGKFYELFEMDAHVGAKELDLQYMKGEQPHCGFPEKNFSMHVEKLAQKGYRVLVVEQTETPEQLEFRRRENGSKDKVVKREVCGIITKGTLTEGEMLIGNPDASYLIAVSESNQQGRTYGVCLVDIATSKVILGQFADDPDCSSLCSLLIEFRPVEIIKPSKLLSPETERVLLRHTRSPLVNDLIPLSEFWDAEKTISEVKTMYQRLNNTTVPYCQDESDRDCIVSIHKDAQLGTLPSVLSELANVGEKGIHALSALGGTLFYLRQAFLDESLLKYAQFQLLPFSGFGEISQKRYMILDAAALENLEIFENSKNCGTLGTLYAQMNHCVTAFGKRLLRTWLARPLYHLEAIKERQDAVAGLKLWKRTNLRALAAAIGKPKSIVHEWVKRGNQPLNSPDLNVLDLGFFKAIQSLKEQCAPNTVTELLEAVEGAYSSLRPETLNKVWLSYQQGANLPAVLEFRKEISRLPDMERLLSRIFASSEGNGRNANKVVLYEDAANKQLHQFISALRGCELMACACASLGLTLESSDSKLLHNLLVSGKGLRDVQLVIKHFKDAFDWAEAKSSGRIIPCEGADEEYDSACESIRSVELNLLKHLKTQQKLFGDPSIKYVTVGKDSYLLEVPESLSQCIPQEYELQSSKKGYIRYRNPVIRKLMVELSQAETERESKLRTILQRLIRHFCEHHSKWRDLVSTIADLDVLISLSIASDYYEGPTCRPHLREPPTHNDVPCLVAKSLGHPIIRSDSLDKGAFVSNDVTLGGTEHSSFILLTGPNMGGKSTLLRQVCLAVILAQVGAYVPAVSFDLSPVDKIFVRMGAKDNIMSGQNSRYTYAAKDLVVKWQKYGSSKWELKGMEFMDTHMMGSAISIDIDLAYPFTLDLNPNSGESLVPSQYQQVNLKGIMASNRSSNGRSPLVNQQRQITAFFAKKTSSTPSSSPSPSPSSLCPKVNSTTPNPNSLTFSNPPDSSPPTKSPLDSKLSKSLLVTGQPPIPDSTKTSYQREVLNRRIRVYWPLDKCWYEGCVKSFDEISGKHLVQYDDDEEETLDLSQERIEWIETPVVKKYRRLRRLGVAEDDEEEKLYVIGNVGNDFHDAEWENSVSKEADGDKDCISDMDLEAREEDNNDIGLRIGCPDLVKKTEIGKRKCSEGHTLPSTLVKKIKSGGSNKSTQIKAPTTTNRECLKESNTNTVLNDNSMERFSTREMEKFPFLRKDRRDANRRCIGDVNYDSRTLYLPPSFLKGLTGGQMGKFYELFEMDAHVGAKELDLQYMKGEQPHCGFPEKNFSMNVEKLAQKGYRVLVVEQTETPEQLEFRRRENGSKDKVVKREVCGIITKGTLTEGEMLIGNPDASYLIAVSESNQQGRTYGVCLVDIATSKVILGQFADDPDCSSLCSLLIEFRPVEIIKPSKLLSPETERVLLRHTRSPLVNDLIPLSEFWDAEKTISEVKTMYQRLNNTTVPYCQDESDRDCNVSIHKDAQLGTLPSVLSELANVGEKGIHALSALGGTLFYLRQTFLDESLLKYAEFQLLPFSGFGEISQKRYMILDAAALENLEIFENSKNCGTLGTLYAQMNHCVTAFGKRLLRTWLARPLYHLEAIKERQDAVAGLKGANLPAVLEFRKEISRLPDMERLLSRIFASSEGNGRNANKVVLYEDAANKQLHQFISALRGCELMACACASLGFTLESTDSKLLHNLLVSGKGLRDVQLVIKHFKDAFDWAEAKSSGRIIPCEGADEEYDSACESIRSVEINLLKHLKTQQKLFGDPSIKYVTVGKDSYLLEVPESLSQCIPQEYELQSSKKGYIRYRNPVIRKLMVELSQAETERESKLRTILQRLIRHFCEHHSKWRDLVSTIADLDVLISLSIASDYYEGPTCRPHLREPPTHNDVPCLVAKSLGHPIIRSDSLDKGAFVSNDVTLGGTEHSSFILLTGPNMGGKSTLLRQVCLAVILAQVGAYVPAVSFNLSPVDKIFVQMGAKDNIMSGQSTFLMELLETASMLSSASRYSLVALDELGRGTSTSDGQAIAESVLEHFVHKVQCRGLFSTHYHRIAIDYKDDPKVSLCHMACHVGNGMGGMEEVTFLYRLTLGICPKSYGVNVARLAGIPDSILQRAAQKSQEFEWAYDNRTRSGGNSSESWDEKVVRIIGSLLRLAGYDESRGSEVAVLLNELQHRAKMLVE</sequence>
<evidence type="ECO:0000259" key="8">
    <source>
        <dbReference type="SMART" id="SM00333"/>
    </source>
</evidence>
<evidence type="ECO:0000259" key="10">
    <source>
        <dbReference type="SMART" id="SM00534"/>
    </source>
</evidence>
<dbReference type="SUPFAM" id="SSF53150">
    <property type="entry name" value="DNA repair protein MutS, domain II"/>
    <property type="match status" value="2"/>
</dbReference>
<dbReference type="Pfam" id="PF05192">
    <property type="entry name" value="MutS_III"/>
    <property type="match status" value="3"/>
</dbReference>
<organism evidence="11 12">
    <name type="scientific">Cuscuta campestris</name>
    <dbReference type="NCBI Taxonomy" id="132261"/>
    <lineage>
        <taxon>Eukaryota</taxon>
        <taxon>Viridiplantae</taxon>
        <taxon>Streptophyta</taxon>
        <taxon>Embryophyta</taxon>
        <taxon>Tracheophyta</taxon>
        <taxon>Spermatophyta</taxon>
        <taxon>Magnoliopsida</taxon>
        <taxon>eudicotyledons</taxon>
        <taxon>Gunneridae</taxon>
        <taxon>Pentapetalae</taxon>
        <taxon>asterids</taxon>
        <taxon>lamiids</taxon>
        <taxon>Solanales</taxon>
        <taxon>Convolvulaceae</taxon>
        <taxon>Cuscuteae</taxon>
        <taxon>Cuscuta</taxon>
        <taxon>Cuscuta subgen. Grammica</taxon>
        <taxon>Cuscuta sect. Cleistogrammica</taxon>
    </lineage>
</organism>
<keyword evidence="12" id="KW-1185">Reference proteome</keyword>
<comment type="similarity">
    <text evidence="2">Belongs to the DNA mismatch repair MutS family.</text>
</comment>
<dbReference type="CDD" id="cd20404">
    <property type="entry name" value="Tudor_Agenet_AtEML-like"/>
    <property type="match status" value="2"/>
</dbReference>
<name>A0A484MRT4_9ASTE</name>
<dbReference type="Gene3D" id="2.30.30.140">
    <property type="match status" value="2"/>
</dbReference>
<dbReference type="Pfam" id="PF01624">
    <property type="entry name" value="MutS_I"/>
    <property type="match status" value="2"/>
</dbReference>
<dbReference type="Pfam" id="PF05188">
    <property type="entry name" value="MutS_II"/>
    <property type="match status" value="2"/>
</dbReference>
<feature type="compositionally biased region" description="Low complexity" evidence="7">
    <location>
        <begin position="62"/>
        <end position="82"/>
    </location>
</feature>
<dbReference type="InterPro" id="IPR027417">
    <property type="entry name" value="P-loop_NTPase"/>
</dbReference>
<dbReference type="SUPFAM" id="SSF55271">
    <property type="entry name" value="DNA repair protein MutS, domain I"/>
    <property type="match status" value="2"/>
</dbReference>
<dbReference type="InterPro" id="IPR002999">
    <property type="entry name" value="Tudor"/>
</dbReference>
<dbReference type="GO" id="GO:0005634">
    <property type="term" value="C:nucleus"/>
    <property type="evidence" value="ECO:0007669"/>
    <property type="project" value="TreeGrafter"/>
</dbReference>
<protein>
    <recommendedName>
        <fullName evidence="13">DNA mismatch repair protein</fullName>
    </recommendedName>
</protein>
<dbReference type="FunFam" id="3.40.50.300:FF:001885">
    <property type="entry name" value="DNA mismatch repair protein"/>
    <property type="match status" value="1"/>
</dbReference>
<reference evidence="11 12" key="1">
    <citation type="submission" date="2018-04" db="EMBL/GenBank/DDBJ databases">
        <authorList>
            <person name="Vogel A."/>
        </authorList>
    </citation>
    <scope>NUCLEOTIDE SEQUENCE [LARGE SCALE GENOMIC DNA]</scope>
</reference>
<feature type="domain" description="DNA mismatch repair protein MutS core" evidence="9">
    <location>
        <begin position="1920"/>
        <end position="2261"/>
    </location>
</feature>
<dbReference type="PANTHER" id="PTHR11361">
    <property type="entry name" value="DNA MISMATCH REPAIR PROTEIN MUTS FAMILY MEMBER"/>
    <property type="match status" value="1"/>
</dbReference>
<evidence type="ECO:0000313" key="12">
    <source>
        <dbReference type="Proteomes" id="UP000595140"/>
    </source>
</evidence>
<accession>A0A484MRT4</accession>
<proteinExistence type="inferred from homology"/>
<dbReference type="GO" id="GO:0009536">
    <property type="term" value="C:plastid"/>
    <property type="evidence" value="ECO:0007669"/>
    <property type="project" value="UniProtKB-SubCell"/>
</dbReference>
<feature type="compositionally biased region" description="Polar residues" evidence="7">
    <location>
        <begin position="1"/>
        <end position="20"/>
    </location>
</feature>
<dbReference type="FunFam" id="1.10.1420.10:FF:000005">
    <property type="entry name" value="DNA mismatch repair protein"/>
    <property type="match status" value="2"/>
</dbReference>
<dbReference type="PANTHER" id="PTHR11361:SF150">
    <property type="entry name" value="DNA MISMATCH REPAIR PROTEIN MSH6"/>
    <property type="match status" value="1"/>
</dbReference>
<dbReference type="InterPro" id="IPR007860">
    <property type="entry name" value="DNA_mmatch_repair_MutS_con_dom"/>
</dbReference>
<evidence type="ECO:0000256" key="6">
    <source>
        <dbReference type="ARBA" id="ARBA00023125"/>
    </source>
</evidence>
<dbReference type="Pfam" id="PF05190">
    <property type="entry name" value="MutS_IV"/>
    <property type="match status" value="2"/>
</dbReference>
<feature type="domain" description="DNA mismatch repair proteins mutS family" evidence="10">
    <location>
        <begin position="2281"/>
        <end position="2473"/>
    </location>
</feature>
<dbReference type="GO" id="GO:0006298">
    <property type="term" value="P:mismatch repair"/>
    <property type="evidence" value="ECO:0007669"/>
    <property type="project" value="InterPro"/>
</dbReference>
<dbReference type="InterPro" id="IPR000432">
    <property type="entry name" value="DNA_mismatch_repair_MutS_C"/>
</dbReference>
<evidence type="ECO:0000256" key="3">
    <source>
        <dbReference type="ARBA" id="ARBA00022741"/>
    </source>
</evidence>
<feature type="compositionally biased region" description="Polar residues" evidence="7">
    <location>
        <begin position="1308"/>
        <end position="1322"/>
    </location>
</feature>
<dbReference type="Gene3D" id="3.30.420.110">
    <property type="entry name" value="MutS, connector domain"/>
    <property type="match status" value="2"/>
</dbReference>
<feature type="domain" description="Tudor" evidence="8">
    <location>
        <begin position="1359"/>
        <end position="1417"/>
    </location>
</feature>
<dbReference type="GO" id="GO:0140664">
    <property type="term" value="F:ATP-dependent DNA damage sensor activity"/>
    <property type="evidence" value="ECO:0007669"/>
    <property type="project" value="InterPro"/>
</dbReference>
<comment type="subcellular location">
    <subcellularLocation>
        <location evidence="1">Plastid</location>
    </subcellularLocation>
</comment>
<evidence type="ECO:0000256" key="7">
    <source>
        <dbReference type="SAM" id="MobiDB-lite"/>
    </source>
</evidence>
<dbReference type="Pfam" id="PF00488">
    <property type="entry name" value="MutS_V"/>
    <property type="match status" value="2"/>
</dbReference>
<feature type="domain" description="Tudor" evidence="8">
    <location>
        <begin position="98"/>
        <end position="156"/>
    </location>
</feature>
<feature type="compositionally biased region" description="Low complexity" evidence="7">
    <location>
        <begin position="28"/>
        <end position="42"/>
    </location>
</feature>
<dbReference type="InterPro" id="IPR036187">
    <property type="entry name" value="DNA_mismatch_repair_MutS_sf"/>
</dbReference>
<dbReference type="GO" id="GO:0030983">
    <property type="term" value="F:mismatched DNA binding"/>
    <property type="evidence" value="ECO:0007669"/>
    <property type="project" value="InterPro"/>
</dbReference>
<evidence type="ECO:0000256" key="5">
    <source>
        <dbReference type="ARBA" id="ARBA00022840"/>
    </source>
</evidence>
<dbReference type="InterPro" id="IPR036397">
    <property type="entry name" value="RNaseH_sf"/>
</dbReference>
<keyword evidence="5" id="KW-0067">ATP-binding</keyword>
<dbReference type="SUPFAM" id="SSF48334">
    <property type="entry name" value="DNA repair protein MutS, domain III"/>
    <property type="match status" value="3"/>
</dbReference>
<feature type="compositionally biased region" description="Polar residues" evidence="7">
    <location>
        <begin position="47"/>
        <end position="61"/>
    </location>
</feature>
<keyword evidence="6" id="KW-0238">DNA-binding</keyword>
<dbReference type="Gene3D" id="3.30.420.10">
    <property type="entry name" value="Ribonuclease H-like superfamily/Ribonuclease H"/>
    <property type="match status" value="1"/>
</dbReference>
<feature type="compositionally biased region" description="Low complexity" evidence="7">
    <location>
        <begin position="1289"/>
        <end position="1303"/>
    </location>
</feature>
<dbReference type="SMART" id="SM00533">
    <property type="entry name" value="MUTSd"/>
    <property type="match status" value="2"/>
</dbReference>
<dbReference type="Gene3D" id="3.40.1170.10">
    <property type="entry name" value="DNA repair protein MutS, domain I"/>
    <property type="match status" value="2"/>
</dbReference>
<keyword evidence="3" id="KW-0547">Nucleotide-binding</keyword>
<evidence type="ECO:0000259" key="9">
    <source>
        <dbReference type="SMART" id="SM00533"/>
    </source>
</evidence>
<dbReference type="SMART" id="SM00534">
    <property type="entry name" value="MUTSac"/>
    <property type="match status" value="1"/>
</dbReference>
<dbReference type="InterPro" id="IPR036678">
    <property type="entry name" value="MutS_con_dom_sf"/>
</dbReference>
<dbReference type="Gene3D" id="3.40.50.300">
    <property type="entry name" value="P-loop containing nucleotide triphosphate hydrolases"/>
    <property type="match status" value="2"/>
</dbReference>
<dbReference type="SMART" id="SM00333">
    <property type="entry name" value="TUDOR"/>
    <property type="match status" value="2"/>
</dbReference>
<dbReference type="OrthoDB" id="10252754at2759"/>
<dbReference type="InterPro" id="IPR007695">
    <property type="entry name" value="DNA_mismatch_repair_MutS-lik_N"/>
</dbReference>
<evidence type="ECO:0000256" key="1">
    <source>
        <dbReference type="ARBA" id="ARBA00004474"/>
    </source>
</evidence>
<dbReference type="InterPro" id="IPR045076">
    <property type="entry name" value="MutS"/>
</dbReference>
<feature type="domain" description="DNA mismatch repair protein MutS core" evidence="9">
    <location>
        <begin position="677"/>
        <end position="1106"/>
    </location>
</feature>
<dbReference type="FunFam" id="3.40.1170.10:FF:000002">
    <property type="entry name" value="DNA mismatch repair protein"/>
    <property type="match status" value="1"/>
</dbReference>
<evidence type="ECO:0000256" key="2">
    <source>
        <dbReference type="ARBA" id="ARBA00006271"/>
    </source>
</evidence>
<dbReference type="InterPro" id="IPR016151">
    <property type="entry name" value="DNA_mismatch_repair_MutS_N"/>
</dbReference>
<dbReference type="Gene3D" id="1.10.1420.10">
    <property type="match status" value="4"/>
</dbReference>
<evidence type="ECO:0000313" key="11">
    <source>
        <dbReference type="EMBL" id="VFQ91581.1"/>
    </source>
</evidence>
<evidence type="ECO:0000256" key="4">
    <source>
        <dbReference type="ARBA" id="ARBA00022763"/>
    </source>
</evidence>
<dbReference type="Proteomes" id="UP000595140">
    <property type="component" value="Unassembled WGS sequence"/>
</dbReference>
<dbReference type="InterPro" id="IPR007696">
    <property type="entry name" value="DNA_mismatch_repair_MutS_core"/>
</dbReference>
<evidence type="ECO:0008006" key="13">
    <source>
        <dbReference type="Google" id="ProtNLM"/>
    </source>
</evidence>
<dbReference type="SUPFAM" id="SSF52540">
    <property type="entry name" value="P-loop containing nucleoside triphosphate hydrolases"/>
    <property type="match status" value="2"/>
</dbReference>
<feature type="region of interest" description="Disordered" evidence="7">
    <location>
        <begin position="1"/>
        <end position="96"/>
    </location>
</feature>
<dbReference type="GO" id="GO:0005524">
    <property type="term" value="F:ATP binding"/>
    <property type="evidence" value="ECO:0007669"/>
    <property type="project" value="UniProtKB-KW"/>
</dbReference>
<feature type="region of interest" description="Disordered" evidence="7">
    <location>
        <begin position="1287"/>
        <end position="1337"/>
    </location>
</feature>
<dbReference type="EMBL" id="OOIL02004403">
    <property type="protein sequence ID" value="VFQ91581.1"/>
    <property type="molecule type" value="Genomic_DNA"/>
</dbReference>
<dbReference type="InterPro" id="IPR007861">
    <property type="entry name" value="DNA_mismatch_repair_MutS_clamp"/>
</dbReference>
<gene>
    <name evidence="11" type="ORF">CCAM_LOCUS33357</name>
</gene>